<dbReference type="InterPro" id="IPR011990">
    <property type="entry name" value="TPR-like_helical_dom_sf"/>
</dbReference>
<organism evidence="5 6">
    <name type="scientific">Methanofollis aquaemaris</name>
    <dbReference type="NCBI Taxonomy" id="126734"/>
    <lineage>
        <taxon>Archaea</taxon>
        <taxon>Methanobacteriati</taxon>
        <taxon>Methanobacteriota</taxon>
        <taxon>Stenosarchaea group</taxon>
        <taxon>Methanomicrobia</taxon>
        <taxon>Methanomicrobiales</taxon>
        <taxon>Methanomicrobiaceae</taxon>
        <taxon>Methanofollis</taxon>
    </lineage>
</organism>
<feature type="transmembrane region" description="Helical" evidence="4">
    <location>
        <begin position="58"/>
        <end position="77"/>
    </location>
</feature>
<reference evidence="5" key="1">
    <citation type="journal article" date="2001" name="Int. J. Syst. Evol. Microbiol.">
        <title>Methanofollis aquaemaris sp. nov., a methanogen isolated from an aquaculture fish pond.</title>
        <authorList>
            <person name="Lai M.C."/>
            <person name="Chen S.C."/>
        </authorList>
    </citation>
    <scope>NUCLEOTIDE SEQUENCE</scope>
    <source>
        <strain evidence="5">N2F9704</strain>
    </source>
</reference>
<evidence type="ECO:0000256" key="3">
    <source>
        <dbReference type="PROSITE-ProRule" id="PRU00339"/>
    </source>
</evidence>
<dbReference type="PROSITE" id="PS50005">
    <property type="entry name" value="TPR"/>
    <property type="match status" value="2"/>
</dbReference>
<dbReference type="Gene3D" id="1.25.40.10">
    <property type="entry name" value="Tetratricopeptide repeat domain"/>
    <property type="match status" value="3"/>
</dbReference>
<evidence type="ECO:0000256" key="1">
    <source>
        <dbReference type="ARBA" id="ARBA00022737"/>
    </source>
</evidence>
<protein>
    <submittedName>
        <fullName evidence="5">Tetratricopeptide repeat protein</fullName>
    </submittedName>
</protein>
<dbReference type="PANTHER" id="PTHR44858">
    <property type="entry name" value="TETRATRICOPEPTIDE REPEAT PROTEIN 6"/>
    <property type="match status" value="1"/>
</dbReference>
<feature type="repeat" description="TPR" evidence="3">
    <location>
        <begin position="934"/>
        <end position="967"/>
    </location>
</feature>
<evidence type="ECO:0000313" key="6">
    <source>
        <dbReference type="Proteomes" id="UP001042704"/>
    </source>
</evidence>
<dbReference type="PANTHER" id="PTHR44858:SF1">
    <property type="entry name" value="UDP-N-ACETYLGLUCOSAMINE--PEPTIDE N-ACETYLGLUCOSAMINYLTRANSFERASE SPINDLY-RELATED"/>
    <property type="match status" value="1"/>
</dbReference>
<dbReference type="KEGG" id="maqe:RJ40_05775"/>
<accession>A0A8A3S4G0</accession>
<keyword evidence="4" id="KW-1133">Transmembrane helix</keyword>
<dbReference type="SMART" id="SM00028">
    <property type="entry name" value="TPR"/>
    <property type="match status" value="5"/>
</dbReference>
<gene>
    <name evidence="5" type="ORF">RJ40_05775</name>
</gene>
<feature type="repeat" description="TPR" evidence="3">
    <location>
        <begin position="426"/>
        <end position="459"/>
    </location>
</feature>
<reference evidence="5" key="2">
    <citation type="submission" date="2019-02" db="EMBL/GenBank/DDBJ databases">
        <authorList>
            <person name="Chen S.-C."/>
            <person name="Chien H.-H."/>
            <person name="Lai M.-C."/>
        </authorList>
    </citation>
    <scope>NUCLEOTIDE SEQUENCE</scope>
    <source>
        <strain evidence="5">N2F9704</strain>
    </source>
</reference>
<keyword evidence="2 3" id="KW-0802">TPR repeat</keyword>
<feature type="transmembrane region" description="Helical" evidence="4">
    <location>
        <begin position="21"/>
        <end position="46"/>
    </location>
</feature>
<dbReference type="InterPro" id="IPR050498">
    <property type="entry name" value="Ycf3"/>
</dbReference>
<sequence>MQNHEDGIDFPKCLYIFLRQLFVIGMHTAVLVLIIGLILLAIYSIVQWSGISETSFTIIMVLSVPVITGGCLWLISLDRTYARKCRSDLKQARILLLPHEIEIKKASYRFYKWIDRPIFIFVKSLLLSTFIVWIFTLLDLVIFDLSREKLNNSTYYLVQSLNALFNRDLIAPILILAAVYLTFKLLNRARNTLIIEDVQGAEKKNEKKEKNSEKKESPNYHLMLIEELNKIYQIYSDVDKQRPIKTSMAEKCDITSASLRSGSLDNLLNSATLSDLKVSFGSISIPLGLILSLANRLLKGPRLLLSVDQEDETVRLSAVLVSPRNLSWQVARQIPRAQSDDASTVRPTKKQPDREILCTEMVRELAHRIFTGMTHGKTQRWESTRAFLDGLYYYRKGLRAPKDQIFYLKEAEDKFVEALGYDEGYKFAWYNLGVVYSEMKRYNAAEEAFSRATEIDQTRWEPYYAKAVTIWHRMITEGEKVFCEKSTPESPPCCNKGLLSILRFIILSFTQFLKSFFNSARWRDQNKNKKSCPSPSHQDEVRDPTAKYREIIANLDQAERILEKKRLKNVPEVFKFRGETYLRIYRERGERDDLDRAINDLREATLAAWRRYRTDLALSPTTVPELAREETACRMMQESLSSLTYAYAHAHSNGSGAECLISHAVSIDPTCHKTHFARGQIHLKGKQWEEAAGAFGTATEIAPHMMKYCLALAIAECLVETQKMDGCSQAIKKKIDECFQIIEKKGNEFCKGMTEEEWIEIDEIIKGLNNEKSSQKIIKVITELDDTISELHRTCCTIRQNKITEIASCEESQEGEKNKIYETWESYWNEPLKFQEHYDLACLHYQNRRYKLAIELWTTALPLRPLDPSAAEYIGIASVKEVISSHPQNYKEILKKGEENLENALRIYKHRYFEAKKAQNQNKKIPDVFLRGIVRTYYWLGRLLSIRQKYPEAIEKFQLARQLAEESCTDYEASVPKVALTYRLAWAYLRNREYDLAKDLFETVTGASGNCVDTDLSRNLEDDITIPDIRFCSHLGLAYSFLLRGIAPDEVLRCLDEAKLIPVNDSHDYASCHDFCLGLYGYTRYLTYSRYFSYSKFPSHARSLSYTENLSYPPSFPGTRTWYLKTSIVFLTRSLEGRPTAGKYIALARACISLGELEEVKAGSEKKPGIPAQMPYLSRAQECLAHARKMDHYRRHTDEIERLNKRVERYLTI</sequence>
<keyword evidence="6" id="KW-1185">Reference proteome</keyword>
<keyword evidence="1" id="KW-0677">Repeat</keyword>
<dbReference type="Proteomes" id="UP001042704">
    <property type="component" value="Chromosome"/>
</dbReference>
<dbReference type="Pfam" id="PF00515">
    <property type="entry name" value="TPR_1"/>
    <property type="match status" value="1"/>
</dbReference>
<dbReference type="EMBL" id="CP036172">
    <property type="protein sequence ID" value="QSZ67038.1"/>
    <property type="molecule type" value="Genomic_DNA"/>
</dbReference>
<dbReference type="InterPro" id="IPR019734">
    <property type="entry name" value="TPR_rpt"/>
</dbReference>
<evidence type="ECO:0000256" key="2">
    <source>
        <dbReference type="ARBA" id="ARBA00022803"/>
    </source>
</evidence>
<dbReference type="SUPFAM" id="SSF48452">
    <property type="entry name" value="TPR-like"/>
    <property type="match status" value="2"/>
</dbReference>
<proteinExistence type="predicted"/>
<feature type="transmembrane region" description="Helical" evidence="4">
    <location>
        <begin position="118"/>
        <end position="143"/>
    </location>
</feature>
<evidence type="ECO:0000313" key="5">
    <source>
        <dbReference type="EMBL" id="QSZ67038.1"/>
    </source>
</evidence>
<name>A0A8A3S4G0_9EURY</name>
<dbReference type="AlphaFoldDB" id="A0A8A3S4G0"/>
<keyword evidence="4" id="KW-0472">Membrane</keyword>
<keyword evidence="4" id="KW-0812">Transmembrane</keyword>
<evidence type="ECO:0000256" key="4">
    <source>
        <dbReference type="SAM" id="Phobius"/>
    </source>
</evidence>